<proteinExistence type="predicted"/>
<name>A0A6M4APT5_9SPHN</name>
<feature type="region of interest" description="Disordered" evidence="1">
    <location>
        <begin position="25"/>
        <end position="62"/>
    </location>
</feature>
<feature type="compositionally biased region" description="Basic and acidic residues" evidence="1">
    <location>
        <begin position="36"/>
        <end position="62"/>
    </location>
</feature>
<dbReference type="RefSeq" id="WP_169943248.1">
    <property type="nucleotide sequence ID" value="NZ_CP053015.1"/>
</dbReference>
<feature type="signal peptide" evidence="2">
    <location>
        <begin position="1"/>
        <end position="23"/>
    </location>
</feature>
<dbReference type="EMBL" id="CP053015">
    <property type="protein sequence ID" value="QJQ31037.1"/>
    <property type="molecule type" value="Genomic_DNA"/>
</dbReference>
<evidence type="ECO:0000313" key="3">
    <source>
        <dbReference type="EMBL" id="QJQ31037.1"/>
    </source>
</evidence>
<dbReference type="Proteomes" id="UP000503018">
    <property type="component" value="Chromosome"/>
</dbReference>
<evidence type="ECO:0000313" key="4">
    <source>
        <dbReference type="Proteomes" id="UP000503018"/>
    </source>
</evidence>
<evidence type="ECO:0000256" key="2">
    <source>
        <dbReference type="SAM" id="SignalP"/>
    </source>
</evidence>
<keyword evidence="2" id="KW-0732">Signal</keyword>
<sequence>MMPPYRFLLAGALVLALSACGRADEDPASGGLTVGESERLEEAAERLDQREPSPARDDSVAFEREIRHRLETENAAISER</sequence>
<feature type="chain" id="PRO_5027013614" evidence="2">
    <location>
        <begin position="24"/>
        <end position="80"/>
    </location>
</feature>
<dbReference type="PROSITE" id="PS51257">
    <property type="entry name" value="PROKAR_LIPOPROTEIN"/>
    <property type="match status" value="1"/>
</dbReference>
<accession>A0A6M4APT5</accession>
<reference evidence="3 4" key="1">
    <citation type="submission" date="2020-01" db="EMBL/GenBank/DDBJ databases">
        <title>Sphingomonas sp. strain CSW-10.</title>
        <authorList>
            <person name="Chen W.-M."/>
        </authorList>
    </citation>
    <scope>NUCLEOTIDE SEQUENCE [LARGE SCALE GENOMIC DNA]</scope>
    <source>
        <strain evidence="3 4">CSW-10</strain>
    </source>
</reference>
<evidence type="ECO:0000256" key="1">
    <source>
        <dbReference type="SAM" id="MobiDB-lite"/>
    </source>
</evidence>
<organism evidence="3 4">
    <name type="scientific">Sphingomonas lacunae</name>
    <dbReference type="NCBI Taxonomy" id="2698828"/>
    <lineage>
        <taxon>Bacteria</taxon>
        <taxon>Pseudomonadati</taxon>
        <taxon>Pseudomonadota</taxon>
        <taxon>Alphaproteobacteria</taxon>
        <taxon>Sphingomonadales</taxon>
        <taxon>Sphingomonadaceae</taxon>
        <taxon>Sphingomonas</taxon>
    </lineage>
</organism>
<dbReference type="KEGG" id="slan:GV829_01200"/>
<keyword evidence="4" id="KW-1185">Reference proteome</keyword>
<gene>
    <name evidence="3" type="ORF">GV829_01200</name>
</gene>
<dbReference type="AlphaFoldDB" id="A0A6M4APT5"/>
<protein>
    <submittedName>
        <fullName evidence="3">Uncharacterized protein</fullName>
    </submittedName>
</protein>